<keyword evidence="7" id="KW-1185">Reference proteome</keyword>
<evidence type="ECO:0000256" key="5">
    <source>
        <dbReference type="SAM" id="Phobius"/>
    </source>
</evidence>
<keyword evidence="5" id="KW-0812">Transmembrane</keyword>
<keyword evidence="5" id="KW-0472">Membrane</keyword>
<evidence type="ECO:0000256" key="1">
    <source>
        <dbReference type="ARBA" id="ARBA00022490"/>
    </source>
</evidence>
<keyword evidence="2 4" id="KW-0853">WD repeat</keyword>
<evidence type="ECO:0000256" key="3">
    <source>
        <dbReference type="ARBA" id="ARBA00022737"/>
    </source>
</evidence>
<accession>A0ABR3QWW3</accession>
<dbReference type="PANTHER" id="PTHR19849">
    <property type="entry name" value="PHOSPHOLIPASE A-2-ACTIVATING PROTEIN"/>
    <property type="match status" value="1"/>
</dbReference>
<keyword evidence="3" id="KW-0677">Repeat</keyword>
<dbReference type="PROSITE" id="PS50294">
    <property type="entry name" value="WD_REPEATS_REGION"/>
    <property type="match status" value="2"/>
</dbReference>
<dbReference type="Gene3D" id="2.130.10.10">
    <property type="entry name" value="YVTN repeat-like/Quinoprotein amine dehydrogenase"/>
    <property type="match status" value="1"/>
</dbReference>
<feature type="repeat" description="WD" evidence="4">
    <location>
        <begin position="105"/>
        <end position="138"/>
    </location>
</feature>
<comment type="caution">
    <text evidence="6">The sequence shown here is derived from an EMBL/GenBank/DDBJ whole genome shotgun (WGS) entry which is preliminary data.</text>
</comment>
<feature type="transmembrane region" description="Helical" evidence="5">
    <location>
        <begin position="154"/>
        <end position="175"/>
    </location>
</feature>
<evidence type="ECO:0000313" key="6">
    <source>
        <dbReference type="EMBL" id="KAL1596644.1"/>
    </source>
</evidence>
<dbReference type="Pfam" id="PF00400">
    <property type="entry name" value="WD40"/>
    <property type="match status" value="2"/>
</dbReference>
<evidence type="ECO:0000313" key="7">
    <source>
        <dbReference type="Proteomes" id="UP001521785"/>
    </source>
</evidence>
<dbReference type="SUPFAM" id="SSF50978">
    <property type="entry name" value="WD40 repeat-like"/>
    <property type="match status" value="1"/>
</dbReference>
<keyword evidence="1" id="KW-0963">Cytoplasm</keyword>
<dbReference type="SMART" id="SM00320">
    <property type="entry name" value="WD40"/>
    <property type="match status" value="2"/>
</dbReference>
<organism evidence="6 7">
    <name type="scientific">Paraconiothyrium brasiliense</name>
    <dbReference type="NCBI Taxonomy" id="300254"/>
    <lineage>
        <taxon>Eukaryota</taxon>
        <taxon>Fungi</taxon>
        <taxon>Dikarya</taxon>
        <taxon>Ascomycota</taxon>
        <taxon>Pezizomycotina</taxon>
        <taxon>Dothideomycetes</taxon>
        <taxon>Pleosporomycetidae</taxon>
        <taxon>Pleosporales</taxon>
        <taxon>Massarineae</taxon>
        <taxon>Didymosphaeriaceae</taxon>
        <taxon>Paraconiothyrium</taxon>
    </lineage>
</organism>
<sequence length="177" mass="19136">MGDYKLSAVLRGHESDVRSVAFPHPTTVVSASRDFSVRLWKLQSEKPPSFDSTIKIQGKEFINSLAIVPPTAEFPEGLIVSSGKDQIIDVRPPSKALDDNAEALLIGHGSNVCALDVSQDGSLIISGSWDTEARVWQVGKWGDSTVLKGHEASVWAVLAYDSATIITGIFISLFLQL</sequence>
<gene>
    <name evidence="6" type="primary">lub1_1</name>
    <name evidence="6" type="ORF">SLS60_009292</name>
</gene>
<feature type="repeat" description="WD" evidence="4">
    <location>
        <begin position="10"/>
        <end position="50"/>
    </location>
</feature>
<dbReference type="InterPro" id="IPR001680">
    <property type="entry name" value="WD40_rpt"/>
</dbReference>
<dbReference type="InterPro" id="IPR036322">
    <property type="entry name" value="WD40_repeat_dom_sf"/>
</dbReference>
<name>A0ABR3QWW3_9PLEO</name>
<dbReference type="PANTHER" id="PTHR19849:SF0">
    <property type="entry name" value="PHOSPHOLIPASE A-2-ACTIVATING PROTEIN"/>
    <property type="match status" value="1"/>
</dbReference>
<evidence type="ECO:0000256" key="2">
    <source>
        <dbReference type="ARBA" id="ARBA00022574"/>
    </source>
</evidence>
<dbReference type="EMBL" id="JAKJXO020000014">
    <property type="protein sequence ID" value="KAL1596644.1"/>
    <property type="molecule type" value="Genomic_DNA"/>
</dbReference>
<dbReference type="PROSITE" id="PS50082">
    <property type="entry name" value="WD_REPEATS_2"/>
    <property type="match status" value="2"/>
</dbReference>
<protein>
    <submittedName>
        <fullName evidence="6">WD repeat protein Lub1</fullName>
    </submittedName>
</protein>
<evidence type="ECO:0000256" key="4">
    <source>
        <dbReference type="PROSITE-ProRule" id="PRU00221"/>
    </source>
</evidence>
<keyword evidence="5" id="KW-1133">Transmembrane helix</keyword>
<dbReference type="Proteomes" id="UP001521785">
    <property type="component" value="Unassembled WGS sequence"/>
</dbReference>
<reference evidence="6 7" key="1">
    <citation type="submission" date="2024-02" db="EMBL/GenBank/DDBJ databases">
        <title>De novo assembly and annotation of 12 fungi associated with fruit tree decline syndrome in Ontario, Canada.</title>
        <authorList>
            <person name="Sulman M."/>
            <person name="Ellouze W."/>
            <person name="Ilyukhin E."/>
        </authorList>
    </citation>
    <scope>NUCLEOTIDE SEQUENCE [LARGE SCALE GENOMIC DNA]</scope>
    <source>
        <strain evidence="6 7">M42-189</strain>
    </source>
</reference>
<dbReference type="InterPro" id="IPR015943">
    <property type="entry name" value="WD40/YVTN_repeat-like_dom_sf"/>
</dbReference>
<proteinExistence type="predicted"/>